<comment type="caution">
    <text evidence="2">The sequence shown here is derived from an EMBL/GenBank/DDBJ whole genome shotgun (WGS) entry which is preliminary data.</text>
</comment>
<name>A0A4Z2FEJ4_9TELE</name>
<reference evidence="2 3" key="1">
    <citation type="submission" date="2019-03" db="EMBL/GenBank/DDBJ databases">
        <title>First draft genome of Liparis tanakae, snailfish: a comprehensive survey of snailfish specific genes.</title>
        <authorList>
            <person name="Kim W."/>
            <person name="Song I."/>
            <person name="Jeong J.-H."/>
            <person name="Kim D."/>
            <person name="Kim S."/>
            <person name="Ryu S."/>
            <person name="Song J.Y."/>
            <person name="Lee S.K."/>
        </authorList>
    </citation>
    <scope>NUCLEOTIDE SEQUENCE [LARGE SCALE GENOMIC DNA]</scope>
    <source>
        <tissue evidence="2">Muscle</tissue>
    </source>
</reference>
<evidence type="ECO:0000313" key="3">
    <source>
        <dbReference type="Proteomes" id="UP000314294"/>
    </source>
</evidence>
<dbReference type="Proteomes" id="UP000314294">
    <property type="component" value="Unassembled WGS sequence"/>
</dbReference>
<proteinExistence type="predicted"/>
<feature type="region of interest" description="Disordered" evidence="1">
    <location>
        <begin position="225"/>
        <end position="253"/>
    </location>
</feature>
<protein>
    <submittedName>
        <fullName evidence="2">Uncharacterized protein</fullName>
    </submittedName>
</protein>
<evidence type="ECO:0000313" key="2">
    <source>
        <dbReference type="EMBL" id="TNN39656.1"/>
    </source>
</evidence>
<feature type="region of interest" description="Disordered" evidence="1">
    <location>
        <begin position="1"/>
        <end position="26"/>
    </location>
</feature>
<dbReference type="AlphaFoldDB" id="A0A4Z2FEJ4"/>
<feature type="compositionally biased region" description="Basic and acidic residues" evidence="1">
    <location>
        <begin position="234"/>
        <end position="253"/>
    </location>
</feature>
<accession>A0A4Z2FEJ4</accession>
<gene>
    <name evidence="2" type="ORF">EYF80_050187</name>
</gene>
<evidence type="ECO:0000256" key="1">
    <source>
        <dbReference type="SAM" id="MobiDB-lite"/>
    </source>
</evidence>
<organism evidence="2 3">
    <name type="scientific">Liparis tanakae</name>
    <name type="common">Tanaka's snailfish</name>
    <dbReference type="NCBI Taxonomy" id="230148"/>
    <lineage>
        <taxon>Eukaryota</taxon>
        <taxon>Metazoa</taxon>
        <taxon>Chordata</taxon>
        <taxon>Craniata</taxon>
        <taxon>Vertebrata</taxon>
        <taxon>Euteleostomi</taxon>
        <taxon>Actinopterygii</taxon>
        <taxon>Neopterygii</taxon>
        <taxon>Teleostei</taxon>
        <taxon>Neoteleostei</taxon>
        <taxon>Acanthomorphata</taxon>
        <taxon>Eupercaria</taxon>
        <taxon>Perciformes</taxon>
        <taxon>Cottioidei</taxon>
        <taxon>Cottales</taxon>
        <taxon>Liparidae</taxon>
        <taxon>Liparis</taxon>
    </lineage>
</organism>
<sequence>MKEHGTDDEDWSEQDAAGSRQSKTSDLRAPCHLSPLNFECAPPLLSPFFTRWVVTPQLVSARDAQLYYTTGEINLWKETEEQERRDSWKVFPRHAGGGQQLPALRTMKSCDVRFREPVMPRLFIHPPDSPVSHPCLPNTGQHQEVKDIKDAKRLSMIESSWEEGGGRREEERKHNGEWRRSAPALQKAPRHGPFSCSPYAERLCLCLAPVSVALYSCEIHNTPQAVRKRGRRREKGEERKRDGQTGREAEDRKRYQAAGLTVLVRHMAIMTDTHLGAFPGQHRFGYILSTIFLAEHLLAQPAGFSFQLSYRGLTF</sequence>
<keyword evidence="3" id="KW-1185">Reference proteome</keyword>
<feature type="compositionally biased region" description="Acidic residues" evidence="1">
    <location>
        <begin position="1"/>
        <end position="13"/>
    </location>
</feature>
<feature type="compositionally biased region" description="Basic and acidic residues" evidence="1">
    <location>
        <begin position="164"/>
        <end position="180"/>
    </location>
</feature>
<feature type="region of interest" description="Disordered" evidence="1">
    <location>
        <begin position="160"/>
        <end position="191"/>
    </location>
</feature>
<dbReference type="EMBL" id="SRLO01001260">
    <property type="protein sequence ID" value="TNN39656.1"/>
    <property type="molecule type" value="Genomic_DNA"/>
</dbReference>